<evidence type="ECO:0000259" key="2">
    <source>
        <dbReference type="Pfam" id="PF01471"/>
    </source>
</evidence>
<organism evidence="3 4">
    <name type="scientific">Pelagimonas varians</name>
    <dbReference type="NCBI Taxonomy" id="696760"/>
    <lineage>
        <taxon>Bacteria</taxon>
        <taxon>Pseudomonadati</taxon>
        <taxon>Pseudomonadota</taxon>
        <taxon>Alphaproteobacteria</taxon>
        <taxon>Rhodobacterales</taxon>
        <taxon>Roseobacteraceae</taxon>
        <taxon>Pelagimonas</taxon>
    </lineage>
</organism>
<dbReference type="InterPro" id="IPR036366">
    <property type="entry name" value="PGBDSf"/>
</dbReference>
<feature type="signal peptide" evidence="1">
    <location>
        <begin position="1"/>
        <end position="25"/>
    </location>
</feature>
<dbReference type="InterPro" id="IPR002477">
    <property type="entry name" value="Peptidoglycan-bd-like"/>
</dbReference>
<feature type="domain" description="Peptidoglycan binding-like" evidence="2">
    <location>
        <begin position="109"/>
        <end position="159"/>
    </location>
</feature>
<evidence type="ECO:0000313" key="3">
    <source>
        <dbReference type="EMBL" id="SMX47498.1"/>
    </source>
</evidence>
<protein>
    <submittedName>
        <fullName evidence="3">Peptidoglycan binding domain protein</fullName>
    </submittedName>
</protein>
<gene>
    <name evidence="3" type="ORF">PEV8663_03554</name>
</gene>
<dbReference type="EMBL" id="FXYH01000015">
    <property type="protein sequence ID" value="SMX47498.1"/>
    <property type="molecule type" value="Genomic_DNA"/>
</dbReference>
<dbReference type="InterPro" id="IPR036365">
    <property type="entry name" value="PGBD-like_sf"/>
</dbReference>
<dbReference type="SUPFAM" id="SSF47090">
    <property type="entry name" value="PGBD-like"/>
    <property type="match status" value="1"/>
</dbReference>
<name>A0A238KXS8_9RHOB</name>
<dbReference type="AlphaFoldDB" id="A0A238KXS8"/>
<accession>A0A238KXS8</accession>
<evidence type="ECO:0000313" key="4">
    <source>
        <dbReference type="Proteomes" id="UP000220836"/>
    </source>
</evidence>
<reference evidence="3 4" key="1">
    <citation type="submission" date="2017-05" db="EMBL/GenBank/DDBJ databases">
        <authorList>
            <person name="Song R."/>
            <person name="Chenine A.L."/>
            <person name="Ruprecht R.M."/>
        </authorList>
    </citation>
    <scope>NUCLEOTIDE SEQUENCE [LARGE SCALE GENOMIC DNA]</scope>
    <source>
        <strain evidence="3 4">CECT 8663</strain>
    </source>
</reference>
<dbReference type="Gene3D" id="1.10.101.10">
    <property type="entry name" value="PGBD-like superfamily/PGBD"/>
    <property type="match status" value="1"/>
</dbReference>
<sequence length="171" mass="18309">MTHFTAPLVALALLAACTASQPATRAATPIGPPPLAEPDKDGRCWAREITPAVYDQVMGELQVVQAEIAEDGTVIRPPIYRKAPVARVVTPRGELKFEAPCGYQMTPDFVASTQRALAARGYFSGNVTGEIDAPTTAAIRKFQKERGLESGQMSLETARSLGLVAIDRTNL</sequence>
<feature type="chain" id="PRO_5012489341" evidence="1">
    <location>
        <begin position="26"/>
        <end position="171"/>
    </location>
</feature>
<proteinExistence type="predicted"/>
<keyword evidence="4" id="KW-1185">Reference proteome</keyword>
<dbReference type="Pfam" id="PF01471">
    <property type="entry name" value="PG_binding_1"/>
    <property type="match status" value="1"/>
</dbReference>
<keyword evidence="1" id="KW-0732">Signal</keyword>
<dbReference type="RefSeq" id="WP_097806020.1">
    <property type="nucleotide sequence ID" value="NZ_FXYH01000015.1"/>
</dbReference>
<evidence type="ECO:0000256" key="1">
    <source>
        <dbReference type="SAM" id="SignalP"/>
    </source>
</evidence>
<dbReference type="OrthoDB" id="7861420at2"/>
<dbReference type="Proteomes" id="UP000220836">
    <property type="component" value="Unassembled WGS sequence"/>
</dbReference>